<organism evidence="8 9">
    <name type="scientific">Pseudoprimorskyibacter insulae</name>
    <dbReference type="NCBI Taxonomy" id="1695997"/>
    <lineage>
        <taxon>Bacteria</taxon>
        <taxon>Pseudomonadati</taxon>
        <taxon>Pseudomonadota</taxon>
        <taxon>Alphaproteobacteria</taxon>
        <taxon>Rhodobacterales</taxon>
        <taxon>Paracoccaceae</taxon>
        <taxon>Pseudoprimorskyibacter</taxon>
    </lineage>
</organism>
<feature type="transmembrane region" description="Helical" evidence="7">
    <location>
        <begin position="392"/>
        <end position="413"/>
    </location>
</feature>
<accession>A0A2R8ATW1</accession>
<keyword evidence="5 7" id="KW-1133">Transmembrane helix</keyword>
<evidence type="ECO:0000256" key="3">
    <source>
        <dbReference type="ARBA" id="ARBA00022475"/>
    </source>
</evidence>
<dbReference type="Pfam" id="PF13440">
    <property type="entry name" value="Polysacc_synt_3"/>
    <property type="match status" value="1"/>
</dbReference>
<feature type="transmembrane region" description="Helical" evidence="7">
    <location>
        <begin position="259"/>
        <end position="282"/>
    </location>
</feature>
<feature type="transmembrane region" description="Helical" evidence="7">
    <location>
        <begin position="53"/>
        <end position="77"/>
    </location>
</feature>
<dbReference type="Proteomes" id="UP000244904">
    <property type="component" value="Unassembled WGS sequence"/>
</dbReference>
<comment type="similarity">
    <text evidence="2">Belongs to the polysaccharide synthase family.</text>
</comment>
<feature type="transmembrane region" description="Helical" evidence="7">
    <location>
        <begin position="151"/>
        <end position="175"/>
    </location>
</feature>
<keyword evidence="3" id="KW-1003">Cell membrane</keyword>
<feature type="transmembrane region" description="Helical" evidence="7">
    <location>
        <begin position="367"/>
        <end position="386"/>
    </location>
</feature>
<dbReference type="InterPro" id="IPR050833">
    <property type="entry name" value="Poly_Biosynth_Transport"/>
</dbReference>
<evidence type="ECO:0000313" key="9">
    <source>
        <dbReference type="Proteomes" id="UP000244904"/>
    </source>
</evidence>
<evidence type="ECO:0000313" key="8">
    <source>
        <dbReference type="EMBL" id="SPF79483.1"/>
    </source>
</evidence>
<dbReference type="AlphaFoldDB" id="A0A2R8ATW1"/>
<feature type="transmembrane region" description="Helical" evidence="7">
    <location>
        <begin position="425"/>
        <end position="443"/>
    </location>
</feature>
<evidence type="ECO:0000256" key="6">
    <source>
        <dbReference type="ARBA" id="ARBA00023136"/>
    </source>
</evidence>
<dbReference type="PANTHER" id="PTHR30250:SF10">
    <property type="entry name" value="LIPOPOLYSACCHARIDE BIOSYNTHESIS PROTEIN WZXC"/>
    <property type="match status" value="1"/>
</dbReference>
<evidence type="ECO:0000256" key="1">
    <source>
        <dbReference type="ARBA" id="ARBA00004651"/>
    </source>
</evidence>
<feature type="transmembrane region" description="Helical" evidence="7">
    <location>
        <begin position="303"/>
        <end position="323"/>
    </location>
</feature>
<proteinExistence type="inferred from homology"/>
<dbReference type="PANTHER" id="PTHR30250">
    <property type="entry name" value="PST FAMILY PREDICTED COLANIC ACID TRANSPORTER"/>
    <property type="match status" value="1"/>
</dbReference>
<feature type="transmembrane region" description="Helical" evidence="7">
    <location>
        <begin position="335"/>
        <end position="355"/>
    </location>
</feature>
<gene>
    <name evidence="8" type="primary">tuaB</name>
    <name evidence="8" type="ORF">PRI8871_01279</name>
</gene>
<protein>
    <submittedName>
        <fullName evidence="8">Teichuronic acid biosynthesis protein TuaB</fullName>
    </submittedName>
</protein>
<dbReference type="GO" id="GO:0005886">
    <property type="term" value="C:plasma membrane"/>
    <property type="evidence" value="ECO:0007669"/>
    <property type="project" value="UniProtKB-SubCell"/>
</dbReference>
<dbReference type="EMBL" id="OMOJ01000002">
    <property type="protein sequence ID" value="SPF79483.1"/>
    <property type="molecule type" value="Genomic_DNA"/>
</dbReference>
<dbReference type="OrthoDB" id="7605542at2"/>
<evidence type="ECO:0000256" key="4">
    <source>
        <dbReference type="ARBA" id="ARBA00022692"/>
    </source>
</evidence>
<feature type="transmembrane region" description="Helical" evidence="7">
    <location>
        <begin position="181"/>
        <end position="202"/>
    </location>
</feature>
<name>A0A2R8ATW1_9RHOB</name>
<reference evidence="9" key="1">
    <citation type="submission" date="2018-03" db="EMBL/GenBank/DDBJ databases">
        <authorList>
            <person name="Rodrigo-Torres L."/>
            <person name="Arahal R. D."/>
            <person name="Lucena T."/>
        </authorList>
    </citation>
    <scope>NUCLEOTIDE SEQUENCE [LARGE SCALE GENOMIC DNA]</scope>
    <source>
        <strain evidence="9">CECT 8871</strain>
    </source>
</reference>
<evidence type="ECO:0000256" key="2">
    <source>
        <dbReference type="ARBA" id="ARBA00007430"/>
    </source>
</evidence>
<comment type="subcellular location">
    <subcellularLocation>
        <location evidence="1">Cell membrane</location>
        <topology evidence="1">Multi-pass membrane protein</topology>
    </subcellularLocation>
</comment>
<evidence type="ECO:0000256" key="5">
    <source>
        <dbReference type="ARBA" id="ARBA00022989"/>
    </source>
</evidence>
<feature type="transmembrane region" description="Helical" evidence="7">
    <location>
        <begin position="222"/>
        <end position="239"/>
    </location>
</feature>
<keyword evidence="4 7" id="KW-0812">Transmembrane</keyword>
<feature type="transmembrane region" description="Helical" evidence="7">
    <location>
        <begin position="97"/>
        <end position="116"/>
    </location>
</feature>
<evidence type="ECO:0000256" key="7">
    <source>
        <dbReference type="SAM" id="Phobius"/>
    </source>
</evidence>
<sequence>MNAVLAKFRGGSLSARALRSAFVTVGGFGSSQALRLASNLILTRLLFPEAFGLMAMVTTIVVGLSMFSDVGVTPAILQSKRGDDPRFLNTAWTIQAMRGFGLWLAACAAAWPLAWFYDEPQLAQVLPAASFALVIAGFNPTRMDTANRNLLLGRLTALEITAQVIGLIVAVTLAWITGSLWSLVVSGLVSAVALLALTTLYLPGVHNRFDWEKPAAQELISFGKWIFLSTACGFVVNQADKIIFGKYLPLDQFGVYNIGYFLASFPLMLGFMVTRKVLIPIYRETPPEESRANYDKLCRMRRYVTGLLMVLLASFACLGGWLVDLMYDDRYAAAGGVAVLMACMHLPQIVVMTYDQAALAAGDSKRFFALALTRATLMVVALIVGLETAGLIGGIVAQGAAMVLAYPVVVWLARRMSVWDAAHDALFMAIGLSVSALALWINWDVVASLGLAVP</sequence>
<feature type="transmembrane region" description="Helical" evidence="7">
    <location>
        <begin position="122"/>
        <end position="139"/>
    </location>
</feature>
<dbReference type="RefSeq" id="WP_108885356.1">
    <property type="nucleotide sequence ID" value="NZ_OMOJ01000002.1"/>
</dbReference>
<keyword evidence="9" id="KW-1185">Reference proteome</keyword>
<keyword evidence="6 7" id="KW-0472">Membrane</keyword>